<organism evidence="1">
    <name type="scientific">Flavobacterium sp. CFS9</name>
    <dbReference type="NCBI Taxonomy" id="3143118"/>
    <lineage>
        <taxon>Bacteria</taxon>
        <taxon>Pseudomonadati</taxon>
        <taxon>Bacteroidota</taxon>
        <taxon>Flavobacteriia</taxon>
        <taxon>Flavobacteriales</taxon>
        <taxon>Flavobacteriaceae</taxon>
        <taxon>Flavobacterium</taxon>
    </lineage>
</organism>
<evidence type="ECO:0008006" key="2">
    <source>
        <dbReference type="Google" id="ProtNLM"/>
    </source>
</evidence>
<dbReference type="RefSeq" id="WP_369617817.1">
    <property type="nucleotide sequence ID" value="NZ_AP031573.1"/>
</dbReference>
<dbReference type="AlphaFoldDB" id="A0AAT9GYZ9"/>
<reference evidence="1" key="1">
    <citation type="submission" date="2024-05" db="EMBL/GenBank/DDBJ databases">
        <title>Whole-Genome Sequence of CFS9, a Potential Fish Probiotic Isolated from the Body Surface of Silurus asotus.</title>
        <authorList>
            <person name="Kojima M."/>
            <person name="Tobioka K."/>
            <person name="Yokota K."/>
            <person name="Nakatani H."/>
            <person name="Hori K."/>
            <person name="Tamaru Y."/>
            <person name="Okazaki F."/>
        </authorList>
    </citation>
    <scope>NUCLEOTIDE SEQUENCE</scope>
    <source>
        <strain evidence="1">CFS9</strain>
    </source>
</reference>
<name>A0AAT9GYZ9_9FLAO</name>
<sequence>MNPNDFLKNVLSDVKVDISEEFDRNFERKSFFTKKWSETKLQNRRGSLLARSGKLRRSIMSPKQDPNSVTWSSSLPYATIQNDGGEITVTEKMKRFFWAMYYKSAGAITKKKDRDDNVVIRETARNKKLSAEAEQWKNLALMKTGSKMKIEKRQFIGDHPIVRERIEDIVALNMKELEQYFYNELKQK</sequence>
<evidence type="ECO:0000313" key="1">
    <source>
        <dbReference type="EMBL" id="BFM42689.1"/>
    </source>
</evidence>
<protein>
    <recommendedName>
        <fullName evidence="2">Phage virion morphogenesis family protein</fullName>
    </recommendedName>
</protein>
<proteinExistence type="predicted"/>
<gene>
    <name evidence="1" type="ORF">CFS9_13300</name>
</gene>
<accession>A0AAT9GYZ9</accession>
<dbReference type="EMBL" id="AP031573">
    <property type="protein sequence ID" value="BFM42689.1"/>
    <property type="molecule type" value="Genomic_DNA"/>
</dbReference>